<keyword evidence="2" id="KW-1185">Reference proteome</keyword>
<sequence>MVLWARVSRGTAIVLTCSTWPAWSTVRYRTVVATSPKVSGEV</sequence>
<protein>
    <submittedName>
        <fullName evidence="1">Uncharacterized protein</fullName>
    </submittedName>
</protein>
<evidence type="ECO:0000313" key="1">
    <source>
        <dbReference type="EMBL" id="MFC5056448.1"/>
    </source>
</evidence>
<dbReference type="Proteomes" id="UP001595833">
    <property type="component" value="Unassembled WGS sequence"/>
</dbReference>
<organism evidence="1 2">
    <name type="scientific">Saccharothrix xinjiangensis</name>
    <dbReference type="NCBI Taxonomy" id="204798"/>
    <lineage>
        <taxon>Bacteria</taxon>
        <taxon>Bacillati</taxon>
        <taxon>Actinomycetota</taxon>
        <taxon>Actinomycetes</taxon>
        <taxon>Pseudonocardiales</taxon>
        <taxon>Pseudonocardiaceae</taxon>
        <taxon>Saccharothrix</taxon>
    </lineage>
</organism>
<reference evidence="2" key="1">
    <citation type="journal article" date="2019" name="Int. J. Syst. Evol. Microbiol.">
        <title>The Global Catalogue of Microorganisms (GCM) 10K type strain sequencing project: providing services to taxonomists for standard genome sequencing and annotation.</title>
        <authorList>
            <consortium name="The Broad Institute Genomics Platform"/>
            <consortium name="The Broad Institute Genome Sequencing Center for Infectious Disease"/>
            <person name="Wu L."/>
            <person name="Ma J."/>
        </authorList>
    </citation>
    <scope>NUCLEOTIDE SEQUENCE [LARGE SCALE GENOMIC DNA]</scope>
    <source>
        <strain evidence="2">KCTC 12848</strain>
    </source>
</reference>
<dbReference type="RefSeq" id="WP_380647223.1">
    <property type="nucleotide sequence ID" value="NZ_JBHSJB010000020.1"/>
</dbReference>
<comment type="caution">
    <text evidence="1">The sequence shown here is derived from an EMBL/GenBank/DDBJ whole genome shotgun (WGS) entry which is preliminary data.</text>
</comment>
<gene>
    <name evidence="1" type="ORF">ACFPFM_22140</name>
</gene>
<accession>A0ABV9Y4H6</accession>
<dbReference type="EMBL" id="JBHSJB010000020">
    <property type="protein sequence ID" value="MFC5056448.1"/>
    <property type="molecule type" value="Genomic_DNA"/>
</dbReference>
<proteinExistence type="predicted"/>
<evidence type="ECO:0000313" key="2">
    <source>
        <dbReference type="Proteomes" id="UP001595833"/>
    </source>
</evidence>
<name>A0ABV9Y4H6_9PSEU</name>